<dbReference type="EMBL" id="MT143980">
    <property type="protein sequence ID" value="QJA44788.1"/>
    <property type="molecule type" value="Genomic_DNA"/>
</dbReference>
<accession>A0A6H1ZB75</accession>
<feature type="region of interest" description="Disordered" evidence="1">
    <location>
        <begin position="575"/>
        <end position="622"/>
    </location>
</feature>
<gene>
    <name evidence="2" type="ORF">TM448A00147_0047</name>
    <name evidence="3" type="ORF">TM448B00305_0056</name>
</gene>
<evidence type="ECO:0000313" key="3">
    <source>
        <dbReference type="EMBL" id="QJH94935.1"/>
    </source>
</evidence>
<evidence type="ECO:0000313" key="2">
    <source>
        <dbReference type="EMBL" id="QJA44788.1"/>
    </source>
</evidence>
<organism evidence="2">
    <name type="scientific">viral metagenome</name>
    <dbReference type="NCBI Taxonomy" id="1070528"/>
    <lineage>
        <taxon>unclassified sequences</taxon>
        <taxon>metagenomes</taxon>
        <taxon>organismal metagenomes</taxon>
    </lineage>
</organism>
<dbReference type="EMBL" id="MT144608">
    <property type="protein sequence ID" value="QJH94935.1"/>
    <property type="molecule type" value="Genomic_DNA"/>
</dbReference>
<sequence length="622" mass="68792">MAADLIPMWFQHDVALPKKVAIMLVDRADEIETMFSDRFARSVEYYCMYGDAYGLAHETIPLHRTQRNTTAEAVDAKAAELNQEPVRVVITLRSASWHAREQARYWGWYADAAHQKHGYPQLQHRASRDSSIAGIGYAVVVDGDDGPSLERGHPCDLFVDDSGCTGKVEPPEVIIRRRLPRHWLARQYPKLKDDIMVAESAGGVRNRDVLEVYEGWYHGSEDDPGRHVIACRGVEKALKDEEWTDRPPWAYLRINPPTQGMWGESDVARAAPMQIERNDLSEDIQTGMFWQTPRLFVTQGLIPDGALTNSPELPVECTMPPGQHIQKVVMEAVHPEVYARLQVLDQVIFECMAASKSFAAGEVPKGLESGRAQRVHYVISNRRHKPAITEIQAFAEMCMRELAKGEARAHNADPSHKVTINVSGVTKDISATMLELDVETLQITAKPASSLGLDPGTEFDELVELYKDGIIDRDQMWANSTLSDFEKLRRLATAHVDIIEAAIDEILYEGNFTQPETYLDGQRAVKMATRALMRARLDGAPKDRLSKLSLWIDNVVGNIENAAKKLAADAAKVAADAAPPMPPPGMGPPPGPPMGPPPLGEGPMLPPTVDMGQPPAPGPPPM</sequence>
<feature type="compositionally biased region" description="Pro residues" evidence="1">
    <location>
        <begin position="579"/>
        <end position="606"/>
    </location>
</feature>
<protein>
    <recommendedName>
        <fullName evidence="4">Portal protein</fullName>
    </recommendedName>
</protein>
<name>A0A6H1ZB75_9ZZZZ</name>
<evidence type="ECO:0000256" key="1">
    <source>
        <dbReference type="SAM" id="MobiDB-lite"/>
    </source>
</evidence>
<reference evidence="2" key="1">
    <citation type="submission" date="2020-03" db="EMBL/GenBank/DDBJ databases">
        <title>The deep terrestrial virosphere.</title>
        <authorList>
            <person name="Holmfeldt K."/>
            <person name="Nilsson E."/>
            <person name="Simone D."/>
            <person name="Lopez-Fernandez M."/>
            <person name="Wu X."/>
            <person name="de Brujin I."/>
            <person name="Lundin D."/>
            <person name="Andersson A."/>
            <person name="Bertilsson S."/>
            <person name="Dopson M."/>
        </authorList>
    </citation>
    <scope>NUCLEOTIDE SEQUENCE</scope>
    <source>
        <strain evidence="2">TM448A00147</strain>
        <strain evidence="3">TM448B00305</strain>
    </source>
</reference>
<dbReference type="AlphaFoldDB" id="A0A6H1ZB75"/>
<proteinExistence type="predicted"/>
<evidence type="ECO:0008006" key="4">
    <source>
        <dbReference type="Google" id="ProtNLM"/>
    </source>
</evidence>